<accession>A0A9X2AYS8</accession>
<keyword evidence="2" id="KW-1185">Reference proteome</keyword>
<dbReference type="Proteomes" id="UP001139488">
    <property type="component" value="Unassembled WGS sequence"/>
</dbReference>
<proteinExistence type="predicted"/>
<sequence>MYDLQKEYDQFGPWLVEIKSAQDIPPQFEDQSGLLDDALFAFKTPVHQERRNLKPGMLLYSQIVIIQNEFIIHLSMKGEKIHANKMWFKDVLLLTHGGDLLDNYIGLQSNQGEMIIRYNLVSQDIASRAIQVLRHHIATREKAPFTAETANDALKNSDLYSYFSGTEHCIDPIVILAGQKEMKLTEKKRSGLLDLQYSFTEYHLLDSMVMCDGVDLIIANRGKSIIDVKDANYKFGHTFIRLNAIQDVRIEPNLNFPELNNVVFKIDLCEFTLAVDKHFTLTPISTVLDSIQQVEDA</sequence>
<comment type="caution">
    <text evidence="1">The sequence shown here is derived from an EMBL/GenBank/DDBJ whole genome shotgun (WGS) entry which is preliminary data.</text>
</comment>
<reference evidence="1" key="1">
    <citation type="submission" date="2021-11" db="EMBL/GenBank/DDBJ databases">
        <title>Vibrio ZSDE26 sp. nov. and Vibrio ZSDZ34 sp. nov., isolated from coastal seawater in Qingdao.</title>
        <authorList>
            <person name="Zhang P."/>
        </authorList>
    </citation>
    <scope>NUCLEOTIDE SEQUENCE</scope>
    <source>
        <strain evidence="1">ZSDZ34</strain>
    </source>
</reference>
<protein>
    <submittedName>
        <fullName evidence="1">Uncharacterized protein</fullName>
    </submittedName>
</protein>
<dbReference type="EMBL" id="JAJNNZ010000006">
    <property type="protein sequence ID" value="MCJ2377037.1"/>
    <property type="molecule type" value="Genomic_DNA"/>
</dbReference>
<name>A0A9X2AYS8_9VIBR</name>
<evidence type="ECO:0000313" key="1">
    <source>
        <dbReference type="EMBL" id="MCJ2377037.1"/>
    </source>
</evidence>
<dbReference type="RefSeq" id="WP_244356968.1">
    <property type="nucleotide sequence ID" value="NZ_JAJNNZ010000006.1"/>
</dbReference>
<organism evidence="1 2">
    <name type="scientific">Vibrio gelatinilyticus</name>
    <dbReference type="NCBI Taxonomy" id="2893468"/>
    <lineage>
        <taxon>Bacteria</taxon>
        <taxon>Pseudomonadati</taxon>
        <taxon>Pseudomonadota</taxon>
        <taxon>Gammaproteobacteria</taxon>
        <taxon>Vibrionales</taxon>
        <taxon>Vibrionaceae</taxon>
        <taxon>Vibrio</taxon>
    </lineage>
</organism>
<gene>
    <name evidence="1" type="ORF">LNL84_09340</name>
</gene>
<dbReference type="AlphaFoldDB" id="A0A9X2AYS8"/>
<evidence type="ECO:0000313" key="2">
    <source>
        <dbReference type="Proteomes" id="UP001139488"/>
    </source>
</evidence>